<dbReference type="AlphaFoldDB" id="E9IQV3"/>
<dbReference type="HOGENOM" id="CLU_2018069_0_0_1"/>
<name>E9IQV3_SOLIN</name>
<evidence type="ECO:0000313" key="1">
    <source>
        <dbReference type="EMBL" id="EFZ17048.1"/>
    </source>
</evidence>
<dbReference type="EMBL" id="GL764970">
    <property type="protein sequence ID" value="EFZ17048.1"/>
    <property type="molecule type" value="Genomic_DNA"/>
</dbReference>
<reference evidence="1" key="1">
    <citation type="journal article" date="2011" name="Proc. Natl. Acad. Sci. U.S.A.">
        <title>The genome of the fire ant Solenopsis invicta.</title>
        <authorList>
            <person name="Wurm Y."/>
            <person name="Wang J."/>
            <person name="Riba-Grognuz O."/>
            <person name="Corona M."/>
            <person name="Nygaard S."/>
            <person name="Hunt B.G."/>
            <person name="Ingram K.K."/>
            <person name="Falquet L."/>
            <person name="Nipitwattanaphon M."/>
            <person name="Gotzek D."/>
            <person name="Dijkstra M.B."/>
            <person name="Oettler J."/>
            <person name="Comtesse F."/>
            <person name="Shih C.J."/>
            <person name="Wu W.J."/>
            <person name="Yang C.C."/>
            <person name="Thomas J."/>
            <person name="Beaudoing E."/>
            <person name="Pradervand S."/>
            <person name="Flegel V."/>
            <person name="Cook E.D."/>
            <person name="Fabbretti R."/>
            <person name="Stockinger H."/>
            <person name="Long L."/>
            <person name="Farmerie W.G."/>
            <person name="Oakey J."/>
            <person name="Boomsma J.J."/>
            <person name="Pamilo P."/>
            <person name="Yi S.V."/>
            <person name="Heinze J."/>
            <person name="Goodisman M.A."/>
            <person name="Farinelli L."/>
            <person name="Harshman K."/>
            <person name="Hulo N."/>
            <person name="Cerutti L."/>
            <person name="Xenarios I."/>
            <person name="Shoemaker D."/>
            <person name="Keller L."/>
        </authorList>
    </citation>
    <scope>NUCLEOTIDE SEQUENCE [LARGE SCALE GENOMIC DNA]</scope>
</reference>
<organism>
    <name type="scientific">Solenopsis invicta</name>
    <name type="common">Red imported fire ant</name>
    <name type="synonym">Solenopsis wagneri</name>
    <dbReference type="NCBI Taxonomy" id="13686"/>
    <lineage>
        <taxon>Eukaryota</taxon>
        <taxon>Metazoa</taxon>
        <taxon>Ecdysozoa</taxon>
        <taxon>Arthropoda</taxon>
        <taxon>Hexapoda</taxon>
        <taxon>Insecta</taxon>
        <taxon>Pterygota</taxon>
        <taxon>Neoptera</taxon>
        <taxon>Endopterygota</taxon>
        <taxon>Hymenoptera</taxon>
        <taxon>Apocrita</taxon>
        <taxon>Aculeata</taxon>
        <taxon>Formicoidea</taxon>
        <taxon>Formicidae</taxon>
        <taxon>Myrmicinae</taxon>
        <taxon>Solenopsis</taxon>
    </lineage>
</organism>
<accession>E9IQV3</accession>
<protein>
    <submittedName>
        <fullName evidence="1">Uncharacterized protein</fullName>
    </submittedName>
</protein>
<feature type="non-terminal residue" evidence="1">
    <location>
        <position position="123"/>
    </location>
</feature>
<sequence length="123" mass="14538">MTCKTTFHHQYSTMASDMTASHITFSLRLLNAHKRETQRVITKRNQSHQLKKLRVDNSDIVVYCDVSLKEIRPHVPKSLRQRIFNVTHRLINTSEWTSHSQNDQPTICLPNNKQKYYRMDKNG</sequence>
<gene>
    <name evidence="1" type="ORF">SINV_06013</name>
</gene>
<proteinExistence type="predicted"/>